<evidence type="ECO:0000256" key="3">
    <source>
        <dbReference type="ARBA" id="ARBA00023163"/>
    </source>
</evidence>
<dbReference type="InterPro" id="IPR009057">
    <property type="entry name" value="Homeodomain-like_sf"/>
</dbReference>
<evidence type="ECO:0000256" key="4">
    <source>
        <dbReference type="PROSITE-ProRule" id="PRU00335"/>
    </source>
</evidence>
<keyword evidence="9" id="KW-1185">Reference proteome</keyword>
<keyword evidence="3" id="KW-0804">Transcription</keyword>
<dbReference type="OrthoDB" id="4541465at2"/>
<dbReference type="PANTHER" id="PTHR47506">
    <property type="entry name" value="TRANSCRIPTIONAL REGULATORY PROTEIN"/>
    <property type="match status" value="1"/>
</dbReference>
<dbReference type="Gene3D" id="1.10.357.10">
    <property type="entry name" value="Tetracycline Repressor, domain 2"/>
    <property type="match status" value="1"/>
</dbReference>
<evidence type="ECO:0000256" key="1">
    <source>
        <dbReference type="ARBA" id="ARBA00023015"/>
    </source>
</evidence>
<organism evidence="7 10">
    <name type="scientific">Gilliamella apicola</name>
    <dbReference type="NCBI Taxonomy" id="1196095"/>
    <lineage>
        <taxon>Bacteria</taxon>
        <taxon>Pseudomonadati</taxon>
        <taxon>Pseudomonadota</taxon>
        <taxon>Gammaproteobacteria</taxon>
        <taxon>Orbales</taxon>
        <taxon>Orbaceae</taxon>
        <taxon>Gilliamella</taxon>
    </lineage>
</organism>
<evidence type="ECO:0000256" key="2">
    <source>
        <dbReference type="ARBA" id="ARBA00023125"/>
    </source>
</evidence>
<evidence type="ECO:0000313" key="7">
    <source>
        <dbReference type="EMBL" id="OTP97721.1"/>
    </source>
</evidence>
<dbReference type="Proteomes" id="UP000194977">
    <property type="component" value="Unassembled WGS sequence"/>
</dbReference>
<name>A0A242NDC0_9GAMM</name>
<dbReference type="Proteomes" id="UP000194800">
    <property type="component" value="Unassembled WGS sequence"/>
</dbReference>
<keyword evidence="2 4" id="KW-0238">DNA-binding</keyword>
<feature type="DNA-binding region" description="H-T-H motif" evidence="4">
    <location>
        <begin position="45"/>
        <end position="64"/>
    </location>
</feature>
<dbReference type="Pfam" id="PF00440">
    <property type="entry name" value="TetR_N"/>
    <property type="match status" value="1"/>
</dbReference>
<comment type="caution">
    <text evidence="7">The sequence shown here is derived from an EMBL/GenBank/DDBJ whole genome shotgun (WGS) entry which is preliminary data.</text>
</comment>
<dbReference type="EMBL" id="NART01000074">
    <property type="protein sequence ID" value="OTQ08656.1"/>
    <property type="molecule type" value="Genomic_DNA"/>
</dbReference>
<keyword evidence="1" id="KW-0805">Transcription regulation</keyword>
<evidence type="ECO:0000256" key="5">
    <source>
        <dbReference type="SAM" id="MobiDB-lite"/>
    </source>
</evidence>
<gene>
    <name evidence="8" type="ORF">B6C91_11705</name>
    <name evidence="7" type="ORF">B6D08_13820</name>
</gene>
<dbReference type="SUPFAM" id="SSF46689">
    <property type="entry name" value="Homeodomain-like"/>
    <property type="match status" value="1"/>
</dbReference>
<dbReference type="PROSITE" id="PS50977">
    <property type="entry name" value="HTH_TETR_2"/>
    <property type="match status" value="1"/>
</dbReference>
<accession>A0A242NDC0</accession>
<dbReference type="InterPro" id="IPR001647">
    <property type="entry name" value="HTH_TetR"/>
</dbReference>
<dbReference type="InterPro" id="IPR011075">
    <property type="entry name" value="TetR_C"/>
</dbReference>
<dbReference type="PANTHER" id="PTHR47506:SF6">
    <property type="entry name" value="HTH-TYPE TRANSCRIPTIONAL REPRESSOR NEMR"/>
    <property type="match status" value="1"/>
</dbReference>
<evidence type="ECO:0000259" key="6">
    <source>
        <dbReference type="PROSITE" id="PS50977"/>
    </source>
</evidence>
<dbReference type="Pfam" id="PF16925">
    <property type="entry name" value="TetR_C_13"/>
    <property type="match status" value="1"/>
</dbReference>
<sequence>MPSNQSISASIFPKKGNTKKGNETRSALIRSGVELMTTYGYISSNIENILKQVGVPKGSFYYYFKSKEDFGKAIIASYDRFFAHKLDKHLNNSSIKSPIARIKAFYEDAKQGMAKYDYNRGCLIGELIQEESLLPQGYAQLLEQILQSWQVKIEKCLELANKSGEINSKIDCKLLSEFFWLGWEGAVTRSKLLKKSEPLDTFITVFVNMTIK</sequence>
<feature type="domain" description="HTH tetR-type" evidence="6">
    <location>
        <begin position="22"/>
        <end position="82"/>
    </location>
</feature>
<protein>
    <recommendedName>
        <fullName evidence="6">HTH tetR-type domain-containing protein</fullName>
    </recommendedName>
</protein>
<dbReference type="GO" id="GO:0003677">
    <property type="term" value="F:DNA binding"/>
    <property type="evidence" value="ECO:0007669"/>
    <property type="project" value="UniProtKB-UniRule"/>
</dbReference>
<evidence type="ECO:0000313" key="9">
    <source>
        <dbReference type="Proteomes" id="UP000194800"/>
    </source>
</evidence>
<proteinExistence type="predicted"/>
<dbReference type="SUPFAM" id="SSF48498">
    <property type="entry name" value="Tetracyclin repressor-like, C-terminal domain"/>
    <property type="match status" value="1"/>
</dbReference>
<evidence type="ECO:0000313" key="8">
    <source>
        <dbReference type="EMBL" id="OTQ08656.1"/>
    </source>
</evidence>
<dbReference type="EMBL" id="NARP01000055">
    <property type="protein sequence ID" value="OTP97721.1"/>
    <property type="molecule type" value="Genomic_DNA"/>
</dbReference>
<reference evidence="9 10" key="1">
    <citation type="submission" date="2017-03" db="EMBL/GenBank/DDBJ databases">
        <title>Comparative genomics of honeybee gut symbionts reveal geographically distinct and subgroup specific antibiotic resistance.</title>
        <authorList>
            <person name="Ludvigsen J."/>
            <person name="Porcellato D."/>
            <person name="Labee-Lund T.M."/>
            <person name="Amdam G.V."/>
            <person name="Rudi K."/>
        </authorList>
    </citation>
    <scope>NUCLEOTIDE SEQUENCE [LARGE SCALE GENOMIC DNA]</scope>
    <source>
        <strain evidence="7 10">A-7-12</strain>
        <strain evidence="8 9">A-9-12</strain>
    </source>
</reference>
<evidence type="ECO:0000313" key="10">
    <source>
        <dbReference type="Proteomes" id="UP000194977"/>
    </source>
</evidence>
<feature type="region of interest" description="Disordered" evidence="5">
    <location>
        <begin position="1"/>
        <end position="23"/>
    </location>
</feature>
<dbReference type="PRINTS" id="PR00455">
    <property type="entry name" value="HTHTETR"/>
</dbReference>
<dbReference type="AlphaFoldDB" id="A0A242NDC0"/>
<dbReference type="InterPro" id="IPR036271">
    <property type="entry name" value="Tet_transcr_reg_TetR-rel_C_sf"/>
</dbReference>
<dbReference type="RefSeq" id="WP_086301790.1">
    <property type="nucleotide sequence ID" value="NZ_MZNE01000067.1"/>
</dbReference>